<evidence type="ECO:0000256" key="4">
    <source>
        <dbReference type="ARBA" id="ARBA00022490"/>
    </source>
</evidence>
<keyword evidence="7" id="KW-0234">DNA repair</keyword>
<dbReference type="InterPro" id="IPR016024">
    <property type="entry name" value="ARM-type_fold"/>
</dbReference>
<comment type="subcellular location">
    <subcellularLocation>
        <location evidence="2">Cytoplasm</location>
    </subcellularLocation>
    <subcellularLocation>
        <location evidence="1">Nucleus speckle</location>
    </subcellularLocation>
</comment>
<feature type="domain" description="Proteasome activator complex subunit 4 C-terminal" evidence="9">
    <location>
        <begin position="1796"/>
        <end position="1883"/>
    </location>
</feature>
<dbReference type="InterPro" id="IPR032430">
    <property type="entry name" value="Blm10_mid"/>
</dbReference>
<dbReference type="Pfam" id="PF16507">
    <property type="entry name" value="HEAT_PSME4_mid"/>
    <property type="match status" value="1"/>
</dbReference>
<gene>
    <name evidence="12" type="ORF">RHIMIDRAFT_242049</name>
</gene>
<dbReference type="STRING" id="1340429.A0A2G4SH45"/>
<feature type="domain" description="Proteasome activator complex subunit 4-like HEAT repeat-like" evidence="11">
    <location>
        <begin position="1295"/>
        <end position="1502"/>
    </location>
</feature>
<reference evidence="12 13" key="1">
    <citation type="journal article" date="2016" name="Proc. Natl. Acad. Sci. U.S.A.">
        <title>Lipid metabolic changes in an early divergent fungus govern the establishment of a mutualistic symbiosis with endobacteria.</title>
        <authorList>
            <person name="Lastovetsky O.A."/>
            <person name="Gaspar M.L."/>
            <person name="Mondo S.J."/>
            <person name="LaButti K.M."/>
            <person name="Sandor L."/>
            <person name="Grigoriev I.V."/>
            <person name="Henry S.A."/>
            <person name="Pawlowska T.E."/>
        </authorList>
    </citation>
    <scope>NUCLEOTIDE SEQUENCE [LARGE SCALE GENOMIC DNA]</scope>
    <source>
        <strain evidence="12 13">ATCC 52813</strain>
    </source>
</reference>
<dbReference type="Pfam" id="PF11919">
    <property type="entry name" value="PSME4_C"/>
    <property type="match status" value="1"/>
</dbReference>
<evidence type="ECO:0000256" key="6">
    <source>
        <dbReference type="ARBA" id="ARBA00022763"/>
    </source>
</evidence>
<dbReference type="InterPro" id="IPR035309">
    <property type="entry name" value="PSME4"/>
</dbReference>
<evidence type="ECO:0000256" key="2">
    <source>
        <dbReference type="ARBA" id="ARBA00004496"/>
    </source>
</evidence>
<sequence length="1883" mass="214268">MHYSQSLPYASLLGGEAEEWLKEICENLVICVKAKDFAPGAVAWVRRLTSYLDMKHALPKQTRARLAKLLYEMTIMPGMDPALIELWSTNCVRLIRNKKKLEPEDLQLDWRPLYELIHETLFPKTREKTLISESKMMSSVLKLAELAQRYFSPNAAKEILAEFLPKFSMHSVADALLAQGYLTLFLPVEYQPRQSISPDIYLPTLFSLWSTLTCSAAYDAQFTHLMSRIAESNLNYGTSEVGLFTKQQIQMIFTTGLKMMNLPVGTRSDGSSSAGGASGGTTTGYGSAGIRVDARAGSALLLRKKPEKFKALARFIVYTIIPDESNSSYTLSLLSELIQATELYYHPSNHGSWAYLLTQFARHLSHEFLKRWREEQEEDCETPQERRLTVELKKQFVLILRPVIYLSMFGKDQFVLSASIASLRFLAWLEPSLIIPGLLERIYPSLETLTETHRTTSALCILIDVARPLFSRQVYPAGGKHLLPLLHLAIPGIDMNDPIKALSSLMFISSALMTVPIRDMTHQLGDFSPSDQEDIENPFGEFSKETEDYLIKTSTAQFEEWLAKFMNRVFTIFENLPQENRKKQGSSSALHTMESGLTQIVLHTCDVVFGQLSDQLYDLALRLIVEFVNDRVLPNATRAVGLLCDLTSSLNPKKAAKALIPLCIDQIRTELEHGASSTVSHAASSNLVQSDSTLHWYQNILFSVVSNLGPEVLSYKQELIQVTDLMLQHCRSRRGIMWTGKLIRNVLFTLLQLYPTEFKSLKPSQWNDSEFMDMHAHETWGQSGDPACLDIQWHVPSEAEKDFALEYLFHCWTPTVERLSEIIKTAPEMNTHEQSNELCRLLAVMRNCLMGSATMVADDGLDEEETIEMEPDDMNCDDDDDEDHQQYIAKRLEVGYAFTDPQDPRTKQARQFRKSAGELIHALAGFFKTKREDDVESIKIWIKIARAYLSERGAEKSQFERSKAGYSYAKNLVKIPVCKKEYPRNILIRRAYNHHLLRLRLNVMGRLRTPHHDAILYDLLDFSLSSYADIRKPSQVALSATARCFRGAKSLVLPILLDALRPGTTADRMKGALYLFTHKSMLLPCLRDWKFIPGFIMSICHAQHQDKLTIQELIRKVFMEYISNVHSLSFRVLTPRDITPILESIHSITDESKVAQLEAKVDSRSTFQVSAYTGLIDHLLGFLQDSHVHWRFATMAANFIEVLLRADVKPTAALARFANEATLSELPTMRRIGVSTTTQLLLYIKQRTLASGNPDLLITKKALRNPLKIEVQVPEGEHNFSQQLLQASFEPIDVNKSVLVDDTVLGWYVWPTSYTAYKVNAHESLFEAIEPDSVEAYTTFGEAFTSPEYWDKMSKYLSEEVHQKNEDCFNDSHARLFSSIFQMYQDLPLEAARPYIESLCASSDQKNAQRAASEILGGLVRGTKHWNPSKLARLWEWLLPLLQRAFLSITPDSLTYWESFVKYCAARRDPRRIRPLIDLLLSSELDPTSDAAFNEARKLLLIRAMVVKLQWRGLTLVDRLLRTHLSNLQHPYKQVREVIGGNIYEFLQLEWVPGVSSVDSLLRTHAKAGDGVGHVAAELNAEQQTRVTYIIQRLDQWFKEIDGNTASSDYAHASKTVLCWLHEALTHWRLAGTLPYVIPFLPKLFIMQEMNDDQDLQVMATRVLNLIAQMSYPPSMLPTLIDQFLTILTTSTSWHIRIRVLPVLQVFFFKHLFAMSSEQLLRIMQVISRMLLDSQIEVRQLASVTLGGLVRCSQRDAIQTLRHQFETKIQVKIPRRKRDPVTGKNVEPAGFAEAVLQKHAGVLGLSCLINAFPYEVPEWMPSVLIELADCISDPAAEIQATVRKTFSDFRRTHSDTWHEDMTKFSEDQLSVLSDMLISPSYYA</sequence>
<organism evidence="12 13">
    <name type="scientific">Rhizopus microsporus ATCC 52813</name>
    <dbReference type="NCBI Taxonomy" id="1340429"/>
    <lineage>
        <taxon>Eukaryota</taxon>
        <taxon>Fungi</taxon>
        <taxon>Fungi incertae sedis</taxon>
        <taxon>Mucoromycota</taxon>
        <taxon>Mucoromycotina</taxon>
        <taxon>Mucoromycetes</taxon>
        <taxon>Mucorales</taxon>
        <taxon>Mucorineae</taxon>
        <taxon>Rhizopodaceae</taxon>
        <taxon>Rhizopus</taxon>
    </lineage>
</organism>
<evidence type="ECO:0000256" key="3">
    <source>
        <dbReference type="ARBA" id="ARBA00005739"/>
    </source>
</evidence>
<dbReference type="PANTHER" id="PTHR32170:SF3">
    <property type="entry name" value="PROTEASOME ACTIVATOR COMPLEX SUBUNIT 4"/>
    <property type="match status" value="1"/>
</dbReference>
<dbReference type="GO" id="GO:0006281">
    <property type="term" value="P:DNA repair"/>
    <property type="evidence" value="ECO:0007669"/>
    <property type="project" value="UniProtKB-KW"/>
</dbReference>
<dbReference type="PANTHER" id="PTHR32170">
    <property type="entry name" value="PROTEASOME ACTIVATOR COMPLEX SUBUNIT 4"/>
    <property type="match status" value="1"/>
</dbReference>
<dbReference type="Proteomes" id="UP000242254">
    <property type="component" value="Unassembled WGS sequence"/>
</dbReference>
<dbReference type="Gene3D" id="1.25.10.10">
    <property type="entry name" value="Leucine-rich Repeat Variant"/>
    <property type="match status" value="1"/>
</dbReference>
<evidence type="ECO:0000256" key="8">
    <source>
        <dbReference type="ARBA" id="ARBA00023242"/>
    </source>
</evidence>
<dbReference type="GeneID" id="35440693"/>
<dbReference type="GO" id="GO:0016607">
    <property type="term" value="C:nuclear speck"/>
    <property type="evidence" value="ECO:0007669"/>
    <property type="project" value="UniProtKB-SubCell"/>
</dbReference>
<dbReference type="GO" id="GO:0016504">
    <property type="term" value="F:peptidase activator activity"/>
    <property type="evidence" value="ECO:0007669"/>
    <property type="project" value="InterPro"/>
</dbReference>
<evidence type="ECO:0000313" key="13">
    <source>
        <dbReference type="Proteomes" id="UP000242254"/>
    </source>
</evidence>
<protein>
    <recommendedName>
        <fullName evidence="14">ARM repeat-containing protein</fullName>
    </recommendedName>
</protein>
<evidence type="ECO:0008006" key="14">
    <source>
        <dbReference type="Google" id="ProtNLM"/>
    </source>
</evidence>
<evidence type="ECO:0000256" key="1">
    <source>
        <dbReference type="ARBA" id="ARBA00004324"/>
    </source>
</evidence>
<evidence type="ECO:0000259" key="9">
    <source>
        <dbReference type="Pfam" id="PF11919"/>
    </source>
</evidence>
<accession>A0A2G4SH45</accession>
<dbReference type="EMBL" id="KZ303868">
    <property type="protein sequence ID" value="PHZ08097.1"/>
    <property type="molecule type" value="Genomic_DNA"/>
</dbReference>
<keyword evidence="8" id="KW-0539">Nucleus</keyword>
<evidence type="ECO:0000259" key="10">
    <source>
        <dbReference type="Pfam" id="PF16507"/>
    </source>
</evidence>
<evidence type="ECO:0000256" key="7">
    <source>
        <dbReference type="ARBA" id="ARBA00023204"/>
    </source>
</evidence>
<dbReference type="InterPro" id="IPR011989">
    <property type="entry name" value="ARM-like"/>
</dbReference>
<proteinExistence type="inferred from homology"/>
<dbReference type="GO" id="GO:0070628">
    <property type="term" value="F:proteasome binding"/>
    <property type="evidence" value="ECO:0007669"/>
    <property type="project" value="InterPro"/>
</dbReference>
<dbReference type="GO" id="GO:0010499">
    <property type="term" value="P:proteasomal ubiquitin-independent protein catabolic process"/>
    <property type="evidence" value="ECO:0007669"/>
    <property type="project" value="TreeGrafter"/>
</dbReference>
<dbReference type="InterPro" id="IPR055455">
    <property type="entry name" value="HEAT_PSME4"/>
</dbReference>
<dbReference type="InterPro" id="IPR021843">
    <property type="entry name" value="PSME4_C"/>
</dbReference>
<dbReference type="RefSeq" id="XP_023461805.1">
    <property type="nucleotide sequence ID" value="XM_023609703.1"/>
</dbReference>
<name>A0A2G4SH45_RHIZD</name>
<feature type="domain" description="Proteasome activator Blm10 middle HEAT repeats region" evidence="10">
    <location>
        <begin position="334"/>
        <end position="855"/>
    </location>
</feature>
<evidence type="ECO:0000256" key="5">
    <source>
        <dbReference type="ARBA" id="ARBA00022737"/>
    </source>
</evidence>
<comment type="similarity">
    <text evidence="3">Belongs to the BLM10 family.</text>
</comment>
<dbReference type="GO" id="GO:0005829">
    <property type="term" value="C:cytosol"/>
    <property type="evidence" value="ECO:0007669"/>
    <property type="project" value="TreeGrafter"/>
</dbReference>
<evidence type="ECO:0000259" key="11">
    <source>
        <dbReference type="Pfam" id="PF23096"/>
    </source>
</evidence>
<evidence type="ECO:0000313" key="12">
    <source>
        <dbReference type="EMBL" id="PHZ08097.1"/>
    </source>
</evidence>
<keyword evidence="4" id="KW-0963">Cytoplasm</keyword>
<keyword evidence="5" id="KW-0677">Repeat</keyword>
<dbReference type="SUPFAM" id="SSF48371">
    <property type="entry name" value="ARM repeat"/>
    <property type="match status" value="2"/>
</dbReference>
<keyword evidence="13" id="KW-1185">Reference proteome</keyword>
<dbReference type="Pfam" id="PF23096">
    <property type="entry name" value="HEAT_PSME4"/>
    <property type="match status" value="1"/>
</dbReference>
<keyword evidence="6" id="KW-0227">DNA damage</keyword>